<sequence>MEFARKELLFRDSYIVIEYNPADDWIYANWRGYNNYDTVTAGCERILECLEHYRVTKVLNDNSNLEGIWSGASKWVGQDWLPRMRQAGLLHFAWVYSPSTLGRLSTDKSIKHTTETDIVKTFETIEAAEDWLRLS</sequence>
<dbReference type="AlphaFoldDB" id="A0A239BWR2"/>
<gene>
    <name evidence="1" type="ORF">SAMN06296052_102221</name>
</gene>
<name>A0A239BWR2_9BACT</name>
<dbReference type="Proteomes" id="UP000198432">
    <property type="component" value="Unassembled WGS sequence"/>
</dbReference>
<proteinExistence type="predicted"/>
<evidence type="ECO:0000313" key="1">
    <source>
        <dbReference type="EMBL" id="SNS12457.1"/>
    </source>
</evidence>
<evidence type="ECO:0000313" key="2">
    <source>
        <dbReference type="Proteomes" id="UP000198432"/>
    </source>
</evidence>
<accession>A0A239BWR2</accession>
<protein>
    <recommendedName>
        <fullName evidence="3">SpoIIAA-like</fullName>
    </recommendedName>
</protein>
<organism evidence="1 2">
    <name type="scientific">Pontibacter ummariensis</name>
    <dbReference type="NCBI Taxonomy" id="1610492"/>
    <lineage>
        <taxon>Bacteria</taxon>
        <taxon>Pseudomonadati</taxon>
        <taxon>Bacteroidota</taxon>
        <taxon>Cytophagia</taxon>
        <taxon>Cytophagales</taxon>
        <taxon>Hymenobacteraceae</taxon>
        <taxon>Pontibacter</taxon>
    </lineage>
</organism>
<dbReference type="RefSeq" id="WP_089317697.1">
    <property type="nucleotide sequence ID" value="NZ_FZOQ01000002.1"/>
</dbReference>
<dbReference type="OrthoDB" id="893408at2"/>
<keyword evidence="2" id="KW-1185">Reference proteome</keyword>
<dbReference type="EMBL" id="FZOQ01000002">
    <property type="protein sequence ID" value="SNS12457.1"/>
    <property type="molecule type" value="Genomic_DNA"/>
</dbReference>
<reference evidence="2" key="1">
    <citation type="submission" date="2017-06" db="EMBL/GenBank/DDBJ databases">
        <authorList>
            <person name="Varghese N."/>
            <person name="Submissions S."/>
        </authorList>
    </citation>
    <scope>NUCLEOTIDE SEQUENCE [LARGE SCALE GENOMIC DNA]</scope>
    <source>
        <strain evidence="2">NKM1</strain>
    </source>
</reference>
<evidence type="ECO:0008006" key="3">
    <source>
        <dbReference type="Google" id="ProtNLM"/>
    </source>
</evidence>